<reference evidence="4" key="1">
    <citation type="submission" date="2024-05" db="EMBL/GenBank/DDBJ databases">
        <title>Planctomycetes of the genus Singulisphaera possess chitinolytic capabilities.</title>
        <authorList>
            <person name="Ivanova A."/>
        </authorList>
    </citation>
    <scope>NUCLEOTIDE SEQUENCE</scope>
    <source>
        <strain evidence="4">Ch08T</strain>
    </source>
</reference>
<dbReference type="EMBL" id="CP155447">
    <property type="protein sequence ID" value="XBH07694.1"/>
    <property type="molecule type" value="Genomic_DNA"/>
</dbReference>
<accession>A0AAU7CQT9</accession>
<evidence type="ECO:0000259" key="3">
    <source>
        <dbReference type="Pfam" id="PF22725"/>
    </source>
</evidence>
<dbReference type="Pfam" id="PF01408">
    <property type="entry name" value="GFO_IDH_MocA"/>
    <property type="match status" value="1"/>
</dbReference>
<dbReference type="Gene3D" id="3.40.50.720">
    <property type="entry name" value="NAD(P)-binding Rossmann-like Domain"/>
    <property type="match status" value="1"/>
</dbReference>
<proteinExistence type="predicted"/>
<name>A0AAU7CQT9_9BACT</name>
<dbReference type="InterPro" id="IPR036291">
    <property type="entry name" value="NAD(P)-bd_dom_sf"/>
</dbReference>
<dbReference type="PANTHER" id="PTHR43818">
    <property type="entry name" value="BCDNA.GH03377"/>
    <property type="match status" value="1"/>
</dbReference>
<dbReference type="SUPFAM" id="SSF55347">
    <property type="entry name" value="Glyceraldehyde-3-phosphate dehydrogenase-like, C-terminal domain"/>
    <property type="match status" value="1"/>
</dbReference>
<feature type="domain" description="Gfo/Idh/MocA-like oxidoreductase N-terminal" evidence="2">
    <location>
        <begin position="7"/>
        <end position="129"/>
    </location>
</feature>
<dbReference type="GO" id="GO:0016491">
    <property type="term" value="F:oxidoreductase activity"/>
    <property type="evidence" value="ECO:0007669"/>
    <property type="project" value="UniProtKB-KW"/>
</dbReference>
<protein>
    <submittedName>
        <fullName evidence="4">Gfo/Idh/MocA family oxidoreductase</fullName>
    </submittedName>
</protein>
<dbReference type="SUPFAM" id="SSF51735">
    <property type="entry name" value="NAD(P)-binding Rossmann-fold domains"/>
    <property type="match status" value="1"/>
</dbReference>
<feature type="domain" description="GFO/IDH/MocA-like oxidoreductase" evidence="3">
    <location>
        <begin position="143"/>
        <end position="280"/>
    </location>
</feature>
<dbReference type="PANTHER" id="PTHR43818:SF11">
    <property type="entry name" value="BCDNA.GH03377"/>
    <property type="match status" value="1"/>
</dbReference>
<gene>
    <name evidence="4" type="ORF">V5E97_17155</name>
</gene>
<dbReference type="InterPro" id="IPR055170">
    <property type="entry name" value="GFO_IDH_MocA-like_dom"/>
</dbReference>
<dbReference type="AlphaFoldDB" id="A0AAU7CQT9"/>
<organism evidence="4">
    <name type="scientific">Singulisphaera sp. Ch08</name>
    <dbReference type="NCBI Taxonomy" id="3120278"/>
    <lineage>
        <taxon>Bacteria</taxon>
        <taxon>Pseudomonadati</taxon>
        <taxon>Planctomycetota</taxon>
        <taxon>Planctomycetia</taxon>
        <taxon>Isosphaerales</taxon>
        <taxon>Isosphaeraceae</taxon>
        <taxon>Singulisphaera</taxon>
    </lineage>
</organism>
<keyword evidence="1" id="KW-0560">Oxidoreductase</keyword>
<evidence type="ECO:0000259" key="2">
    <source>
        <dbReference type="Pfam" id="PF01408"/>
    </source>
</evidence>
<dbReference type="Pfam" id="PF22725">
    <property type="entry name" value="GFO_IDH_MocA_C3"/>
    <property type="match status" value="1"/>
</dbReference>
<dbReference type="GO" id="GO:0000166">
    <property type="term" value="F:nucleotide binding"/>
    <property type="evidence" value="ECO:0007669"/>
    <property type="project" value="InterPro"/>
</dbReference>
<dbReference type="Gene3D" id="3.30.360.10">
    <property type="entry name" value="Dihydrodipicolinate Reductase, domain 2"/>
    <property type="match status" value="1"/>
</dbReference>
<evidence type="ECO:0000256" key="1">
    <source>
        <dbReference type="ARBA" id="ARBA00023002"/>
    </source>
</evidence>
<dbReference type="InterPro" id="IPR000683">
    <property type="entry name" value="Gfo/Idh/MocA-like_OxRdtase_N"/>
</dbReference>
<sequence>MAAKKPLNIGLVGYGFMGRTHSNGYKRVNDFFDLEYRPVLKAVCGRSAENAKTFADKWGYESIETDWRKLVERKDIDAIDICTPNNTHAEIALAAAAAGKMILCEKPLSMDLVEGQTMVEAIEKAGVPNTVWYNYRRVPAVTLAKQLIDEGRLGRIFHYRANFLQDWTISSELPQGGAGLWRLDAAAAGSGVTGDLLAHCIDTALWLNGGISNVSAMTETFIKERKHSETGKVQPVSIDDACAFLCRFENGSLGLFESTRYARGHKALYTFEINGEKASIKWDLHDLHRLEYFDHGDESKLRGWRSIHVTDSDHPYMKHWWVPGLQIGYEHTFVHQVADFLAGLAAGKATSPTFREALATQAVCDAVLDSAEVGQWQTVVPV</sequence>
<evidence type="ECO:0000313" key="4">
    <source>
        <dbReference type="EMBL" id="XBH07694.1"/>
    </source>
</evidence>
<dbReference type="InterPro" id="IPR050463">
    <property type="entry name" value="Gfo/Idh/MocA_oxidrdct_glycsds"/>
</dbReference>
<dbReference type="RefSeq" id="WP_406700533.1">
    <property type="nucleotide sequence ID" value="NZ_CP155447.1"/>
</dbReference>